<gene>
    <name evidence="3" type="ORF">ENJ10_00505</name>
</gene>
<proteinExistence type="predicted"/>
<evidence type="ECO:0000259" key="2">
    <source>
        <dbReference type="Pfam" id="PF20094"/>
    </source>
</evidence>
<accession>A0A7V1LJH0</accession>
<sequence length="424" mass="49962">MKSLLLVLFLSLSPLFAQYYEESGLSGIGIPFFEVSVNRQFGATLDKSHVMIFSEILYDDLTFLKADSSGYEAQFEWVIAVYSDKKDVIFSRTINKKYNVKKFAETNSREKKIYIKNSVDLKPGTYEFLIRIIDLNSNKSAQKRIEVEIPDISKKELALSDILFVQNVKLDSLGNIITFDPVTRDNFTDREGYFHLYFTLYSKVIGQPVQIQYLFSNNRHNVSFDSTAIKVLDKNYTAFLLRVEKKVFTENRYILKLTAKVGDIEETREKEVTFFWKSVPASLEDIDQALRQMMYIISTDTLNKYLDADLATKKKFFSEFWKKRDPNPETKKNELMDEYYKRINYANQHFGGFGEKGWLSDRGRIFIKFGPPDDIERHPFELNSNPYEIWRYYNIRKIFLFEDYTGFGDYRLNPAYLNVEYENY</sequence>
<dbReference type="NCBIfam" id="TIGR04514">
    <property type="entry name" value="GWxTD_dom"/>
    <property type="match status" value="1"/>
</dbReference>
<feature type="chain" id="PRO_5031053237" evidence="1">
    <location>
        <begin position="20"/>
        <end position="424"/>
    </location>
</feature>
<evidence type="ECO:0000313" key="3">
    <source>
        <dbReference type="EMBL" id="HED09143.1"/>
    </source>
</evidence>
<dbReference type="Proteomes" id="UP000886005">
    <property type="component" value="Unassembled WGS sequence"/>
</dbReference>
<organism evidence="3">
    <name type="scientific">Caldithrix abyssi</name>
    <dbReference type="NCBI Taxonomy" id="187145"/>
    <lineage>
        <taxon>Bacteria</taxon>
        <taxon>Pseudomonadati</taxon>
        <taxon>Calditrichota</taxon>
        <taxon>Calditrichia</taxon>
        <taxon>Calditrichales</taxon>
        <taxon>Calditrichaceae</taxon>
        <taxon>Caldithrix</taxon>
    </lineage>
</organism>
<comment type="caution">
    <text evidence="3">The sequence shown here is derived from an EMBL/GenBank/DDBJ whole genome shotgun (WGS) entry which is preliminary data.</text>
</comment>
<evidence type="ECO:0000256" key="1">
    <source>
        <dbReference type="SAM" id="SignalP"/>
    </source>
</evidence>
<feature type="signal peptide" evidence="1">
    <location>
        <begin position="1"/>
        <end position="19"/>
    </location>
</feature>
<dbReference type="InterPro" id="IPR030959">
    <property type="entry name" value="GWxTD_dom"/>
</dbReference>
<protein>
    <submittedName>
        <fullName evidence="3">GWxTD domain-containing protein</fullName>
    </submittedName>
</protein>
<keyword evidence="1" id="KW-0732">Signal</keyword>
<reference evidence="3" key="1">
    <citation type="journal article" date="2020" name="mSystems">
        <title>Genome- and Community-Level Interaction Insights into Carbon Utilization and Element Cycling Functions of Hydrothermarchaeota in Hydrothermal Sediment.</title>
        <authorList>
            <person name="Zhou Z."/>
            <person name="Liu Y."/>
            <person name="Xu W."/>
            <person name="Pan J."/>
            <person name="Luo Z.H."/>
            <person name="Li M."/>
        </authorList>
    </citation>
    <scope>NUCLEOTIDE SEQUENCE [LARGE SCALE GENOMIC DNA]</scope>
    <source>
        <strain evidence="3">HyVt-456</strain>
    </source>
</reference>
<dbReference type="Pfam" id="PF20094">
    <property type="entry name" value="GWxTD_dom"/>
    <property type="match status" value="1"/>
</dbReference>
<dbReference type="EMBL" id="DRLD01000016">
    <property type="protein sequence ID" value="HED09143.1"/>
    <property type="molecule type" value="Genomic_DNA"/>
</dbReference>
<name>A0A7V1LJH0_CALAY</name>
<dbReference type="AlphaFoldDB" id="A0A7V1LJH0"/>
<feature type="domain" description="GWxTD" evidence="2">
    <location>
        <begin position="282"/>
        <end position="394"/>
    </location>
</feature>